<evidence type="ECO:0000313" key="4">
    <source>
        <dbReference type="Proteomes" id="UP000008366"/>
    </source>
</evidence>
<name>K6VGM9_9MICO</name>
<dbReference type="EMBL" id="BAHD01000018">
    <property type="protein sequence ID" value="GAB95323.1"/>
    <property type="molecule type" value="Genomic_DNA"/>
</dbReference>
<dbReference type="Pfam" id="PF00929">
    <property type="entry name" value="RNase_T"/>
    <property type="match status" value="1"/>
</dbReference>
<dbReference type="SUPFAM" id="SSF52113">
    <property type="entry name" value="BRCT domain"/>
    <property type="match status" value="1"/>
</dbReference>
<dbReference type="FunFam" id="3.30.420.10:FF:000045">
    <property type="entry name" value="3'-5' exonuclease DinG"/>
    <property type="match status" value="1"/>
</dbReference>
<keyword evidence="1 3" id="KW-0378">Hydrolase</keyword>
<dbReference type="AlphaFoldDB" id="K6VGM9"/>
<dbReference type="eggNOG" id="COG0847">
    <property type="taxonomic scope" value="Bacteria"/>
</dbReference>
<dbReference type="RefSeq" id="WP_006591855.1">
    <property type="nucleotide sequence ID" value="NZ_BAHD01000018.1"/>
</dbReference>
<dbReference type="InterPro" id="IPR012337">
    <property type="entry name" value="RNaseH-like_sf"/>
</dbReference>
<dbReference type="InterPro" id="IPR036420">
    <property type="entry name" value="BRCT_dom_sf"/>
</dbReference>
<feature type="domain" description="Exonuclease" evidence="2">
    <location>
        <begin position="3"/>
        <end position="169"/>
    </location>
</feature>
<dbReference type="Gene3D" id="3.30.420.10">
    <property type="entry name" value="Ribonuclease H-like superfamily/Ribonuclease H"/>
    <property type="match status" value="1"/>
</dbReference>
<dbReference type="Gene3D" id="3.40.50.10190">
    <property type="entry name" value="BRCT domain"/>
    <property type="match status" value="1"/>
</dbReference>
<dbReference type="CDD" id="cd06130">
    <property type="entry name" value="DNA_pol_III_epsilon_like"/>
    <property type="match status" value="1"/>
</dbReference>
<sequence>MLDFSAIDFETANSYRGSPCSVGLVKVRDGVVVDSRYWLMRPPESASGFSPFNVSLHGITEEMVATSPHWKEVLPKILEFVGDDTIVAHNSGFDIGVIRYACAADNFEWPELRFLCTMVLGRRAYALPSYRLPFVAEAAGFVASNHHHALADAEAVVGIINGMASAAGVRTVGDLATAHGVCVGRMQSGVYKGSVCTLGGGSGRLLAPEAHLDADPDGYLYGRVVVFTGALMSMTRQIAWDAVAKAGGSPEANTTKRTNVLVLGDFNPANLRPGATYSGKTRRAFDLQAKGQDIELMTEADFLRVLEGDDLIPVRVETRGSKAPLSAPTAESSRCRS</sequence>
<keyword evidence="1 3" id="KW-0269">Exonuclease</keyword>
<dbReference type="SUPFAM" id="SSF53098">
    <property type="entry name" value="Ribonuclease H-like"/>
    <property type="match status" value="1"/>
</dbReference>
<dbReference type="PANTHER" id="PTHR30231:SF42">
    <property type="entry name" value="EXONUCLEASE"/>
    <property type="match status" value="1"/>
</dbReference>
<evidence type="ECO:0000256" key="1">
    <source>
        <dbReference type="ARBA" id="ARBA00022839"/>
    </source>
</evidence>
<protein>
    <submittedName>
        <fullName evidence="3">Putative exonuclease</fullName>
    </submittedName>
</protein>
<dbReference type="CDD" id="cd17748">
    <property type="entry name" value="BRCT_DNA_ligase_like"/>
    <property type="match status" value="1"/>
</dbReference>
<dbReference type="InterPro" id="IPR036397">
    <property type="entry name" value="RNaseH_sf"/>
</dbReference>
<dbReference type="PANTHER" id="PTHR30231">
    <property type="entry name" value="DNA POLYMERASE III SUBUNIT EPSILON"/>
    <property type="match status" value="1"/>
</dbReference>
<evidence type="ECO:0000259" key="2">
    <source>
        <dbReference type="SMART" id="SM00479"/>
    </source>
</evidence>
<dbReference type="OrthoDB" id="9803913at2"/>
<keyword evidence="1 3" id="KW-0540">Nuclease</keyword>
<dbReference type="STRING" id="1184609.KILIM_018_00710"/>
<accession>K6VGM9</accession>
<reference evidence="3 4" key="1">
    <citation type="submission" date="2012-08" db="EMBL/GenBank/DDBJ databases">
        <title>Whole genome shotgun sequence of Kineosphaera limosa NBRC 100340.</title>
        <authorList>
            <person name="Yoshida I."/>
            <person name="Isaki S."/>
            <person name="Hosoyama A."/>
            <person name="Tsuchikane K."/>
            <person name="Katsumata H."/>
            <person name="Ando Y."/>
            <person name="Ohji S."/>
            <person name="Hamada M."/>
            <person name="Tamura T."/>
            <person name="Yamazoe A."/>
            <person name="Yamazaki S."/>
            <person name="Fujita N."/>
        </authorList>
    </citation>
    <scope>NUCLEOTIDE SEQUENCE [LARGE SCALE GENOMIC DNA]</scope>
    <source>
        <strain evidence="3 4">NBRC 100340</strain>
    </source>
</reference>
<dbReference type="GO" id="GO:0003676">
    <property type="term" value="F:nucleic acid binding"/>
    <property type="evidence" value="ECO:0007669"/>
    <property type="project" value="InterPro"/>
</dbReference>
<dbReference type="Proteomes" id="UP000008366">
    <property type="component" value="Unassembled WGS sequence"/>
</dbReference>
<keyword evidence="4" id="KW-1185">Reference proteome</keyword>
<organism evidence="3 4">
    <name type="scientific">Kineosphaera limosa NBRC 100340</name>
    <dbReference type="NCBI Taxonomy" id="1184609"/>
    <lineage>
        <taxon>Bacteria</taxon>
        <taxon>Bacillati</taxon>
        <taxon>Actinomycetota</taxon>
        <taxon>Actinomycetes</taxon>
        <taxon>Micrococcales</taxon>
        <taxon>Dermatophilaceae</taxon>
        <taxon>Kineosphaera</taxon>
    </lineage>
</organism>
<evidence type="ECO:0000313" key="3">
    <source>
        <dbReference type="EMBL" id="GAB95323.1"/>
    </source>
</evidence>
<comment type="caution">
    <text evidence="3">The sequence shown here is derived from an EMBL/GenBank/DDBJ whole genome shotgun (WGS) entry which is preliminary data.</text>
</comment>
<dbReference type="GO" id="GO:0008408">
    <property type="term" value="F:3'-5' exonuclease activity"/>
    <property type="evidence" value="ECO:0007669"/>
    <property type="project" value="TreeGrafter"/>
</dbReference>
<dbReference type="SMART" id="SM00479">
    <property type="entry name" value="EXOIII"/>
    <property type="match status" value="1"/>
</dbReference>
<dbReference type="GO" id="GO:0005829">
    <property type="term" value="C:cytosol"/>
    <property type="evidence" value="ECO:0007669"/>
    <property type="project" value="TreeGrafter"/>
</dbReference>
<dbReference type="InterPro" id="IPR013520">
    <property type="entry name" value="Ribonucl_H"/>
</dbReference>
<proteinExistence type="predicted"/>
<gene>
    <name evidence="3" type="ORF">KILIM_018_00710</name>
</gene>